<dbReference type="RefSeq" id="WP_138619386.1">
    <property type="nucleotide sequence ID" value="NZ_VCAO01000010.1"/>
</dbReference>
<protein>
    <submittedName>
        <fullName evidence="2">Uncharacterized protein</fullName>
    </submittedName>
</protein>
<proteinExistence type="predicted"/>
<evidence type="ECO:0000313" key="3">
    <source>
        <dbReference type="Proteomes" id="UP000309668"/>
    </source>
</evidence>
<name>A0A5S3P1V6_9SPHN</name>
<sequence>MTMLLALSLLAVQADAPAPPPAVTMAPAPLPIQQQTALRCSVAIAMAAERQRMGNGADPSWPDLRERGREFFVQSLAKLMDETGMTREGLALQAGPVVAELQQPGKLAEIIPACLMMLDASGL</sequence>
<dbReference type="OrthoDB" id="7582310at2"/>
<keyword evidence="1" id="KW-0732">Signal</keyword>
<accession>A0A5S3P1V6</accession>
<dbReference type="EMBL" id="VCAO01000010">
    <property type="protein sequence ID" value="TMM45871.1"/>
    <property type="molecule type" value="Genomic_DNA"/>
</dbReference>
<dbReference type="AlphaFoldDB" id="A0A5S3P1V6"/>
<evidence type="ECO:0000256" key="1">
    <source>
        <dbReference type="SAM" id="SignalP"/>
    </source>
</evidence>
<keyword evidence="3" id="KW-1185">Reference proteome</keyword>
<reference evidence="2 3" key="1">
    <citation type="submission" date="2019-05" db="EMBL/GenBank/DDBJ databases">
        <title>Erythrobacter marisflavi sp. nov., isolated from isolated from water of an estuary environment.</title>
        <authorList>
            <person name="Yoon J.-H."/>
        </authorList>
    </citation>
    <scope>NUCLEOTIDE SEQUENCE [LARGE SCALE GENOMIC DNA]</scope>
    <source>
        <strain evidence="2 3">KEM-5</strain>
    </source>
</reference>
<feature type="signal peptide" evidence="1">
    <location>
        <begin position="1"/>
        <end position="16"/>
    </location>
</feature>
<organism evidence="2 3">
    <name type="scientific">Qipengyuania marisflavi</name>
    <dbReference type="NCBI Taxonomy" id="2486356"/>
    <lineage>
        <taxon>Bacteria</taxon>
        <taxon>Pseudomonadati</taxon>
        <taxon>Pseudomonadota</taxon>
        <taxon>Alphaproteobacteria</taxon>
        <taxon>Sphingomonadales</taxon>
        <taxon>Erythrobacteraceae</taxon>
        <taxon>Qipengyuania</taxon>
    </lineage>
</organism>
<comment type="caution">
    <text evidence="2">The sequence shown here is derived from an EMBL/GenBank/DDBJ whole genome shotgun (WGS) entry which is preliminary data.</text>
</comment>
<feature type="chain" id="PRO_5024404189" evidence="1">
    <location>
        <begin position="17"/>
        <end position="123"/>
    </location>
</feature>
<evidence type="ECO:0000313" key="2">
    <source>
        <dbReference type="EMBL" id="TMM45871.1"/>
    </source>
</evidence>
<dbReference type="Proteomes" id="UP000309668">
    <property type="component" value="Unassembled WGS sequence"/>
</dbReference>
<gene>
    <name evidence="2" type="ORF">FEV51_12340</name>
</gene>